<dbReference type="InterPro" id="IPR051017">
    <property type="entry name" value="Aldolase-II_Adducin_sf"/>
</dbReference>
<dbReference type="PANTHER" id="PTHR10672">
    <property type="entry name" value="ADDUCIN"/>
    <property type="match status" value="1"/>
</dbReference>
<reference evidence="4" key="1">
    <citation type="journal article" date="2019" name="Int. J. Syst. Evol. Microbiol.">
        <title>The Global Catalogue of Microorganisms (GCM) 10K type strain sequencing project: providing services to taxonomists for standard genome sequencing and annotation.</title>
        <authorList>
            <consortium name="The Broad Institute Genomics Platform"/>
            <consortium name="The Broad Institute Genome Sequencing Center for Infectious Disease"/>
            <person name="Wu L."/>
            <person name="Ma J."/>
        </authorList>
    </citation>
    <scope>NUCLEOTIDE SEQUENCE [LARGE SCALE GENOMIC DNA]</scope>
    <source>
        <strain evidence="4">KCTC 23314</strain>
    </source>
</reference>
<protein>
    <recommendedName>
        <fullName evidence="2">Class II aldolase/adducin N-terminal domain-containing protein</fullName>
    </recommendedName>
</protein>
<proteinExistence type="inferred from homology"/>
<dbReference type="Gene3D" id="3.40.225.10">
    <property type="entry name" value="Class II aldolase/adducin N-terminal domain"/>
    <property type="match status" value="1"/>
</dbReference>
<dbReference type="InterPro" id="IPR036409">
    <property type="entry name" value="Aldolase_II/adducin_N_sf"/>
</dbReference>
<dbReference type="Pfam" id="PF00596">
    <property type="entry name" value="Aldolase_II"/>
    <property type="match status" value="1"/>
</dbReference>
<dbReference type="SUPFAM" id="SSF53639">
    <property type="entry name" value="AraD/HMP-PK domain-like"/>
    <property type="match status" value="1"/>
</dbReference>
<gene>
    <name evidence="3" type="ORF">GCM10007320_15830</name>
</gene>
<dbReference type="SMART" id="SM01007">
    <property type="entry name" value="Aldolase_II"/>
    <property type="match status" value="1"/>
</dbReference>
<dbReference type="Proteomes" id="UP000626210">
    <property type="component" value="Unassembled WGS sequence"/>
</dbReference>
<evidence type="ECO:0000256" key="1">
    <source>
        <dbReference type="ARBA" id="ARBA00037961"/>
    </source>
</evidence>
<dbReference type="PANTHER" id="PTHR10672:SF21">
    <property type="entry name" value="CLASS II ALDOLASE_ADDUCIN N-TERMINAL DOMAIN-CONTAINING PROTEIN"/>
    <property type="match status" value="1"/>
</dbReference>
<organism evidence="3 4">
    <name type="scientific">Pseudorhodoferax aquiterrae</name>
    <dbReference type="NCBI Taxonomy" id="747304"/>
    <lineage>
        <taxon>Bacteria</taxon>
        <taxon>Pseudomonadati</taxon>
        <taxon>Pseudomonadota</taxon>
        <taxon>Betaproteobacteria</taxon>
        <taxon>Burkholderiales</taxon>
        <taxon>Comamonadaceae</taxon>
    </lineage>
</organism>
<dbReference type="EMBL" id="BMYK01000003">
    <property type="protein sequence ID" value="GHC76533.1"/>
    <property type="molecule type" value="Genomic_DNA"/>
</dbReference>
<accession>A0ABQ3FZD2</accession>
<evidence type="ECO:0000313" key="4">
    <source>
        <dbReference type="Proteomes" id="UP000626210"/>
    </source>
</evidence>
<name>A0ABQ3FZD2_9BURK</name>
<sequence length="261" mass="28556">MNTTAPRTYGHLHAVPADDAVRQARVHLAAANRLAVHDGLEEGIDNHFTMVVPGTTDRFLVLPFGLHWSEARASDLIVFNEQGDILEGQGSLELSALSIHAPLHRITGAKVVLHTHQTWALALNMLQDNRLLPGSQTAAFLAKNIAYDDGYTGLAAELSEGERLAGIIGDKHVLFMKNHGVVTVGDTVAQAYRRLYRLERVCKAQLLAMATGKPLALLSDEMVAKVDKPNPNDSHPRAEREALYFAAMMRVLDRVNPGYAD</sequence>
<keyword evidence="4" id="KW-1185">Reference proteome</keyword>
<evidence type="ECO:0000313" key="3">
    <source>
        <dbReference type="EMBL" id="GHC76533.1"/>
    </source>
</evidence>
<comment type="similarity">
    <text evidence="1">Belongs to the aldolase class II family.</text>
</comment>
<dbReference type="InterPro" id="IPR001303">
    <property type="entry name" value="Aldolase_II/adducin_N"/>
</dbReference>
<feature type="domain" description="Class II aldolase/adducin N-terminal" evidence="2">
    <location>
        <begin position="26"/>
        <end position="206"/>
    </location>
</feature>
<comment type="caution">
    <text evidence="3">The sequence shown here is derived from an EMBL/GenBank/DDBJ whole genome shotgun (WGS) entry which is preliminary data.</text>
</comment>
<evidence type="ECO:0000259" key="2">
    <source>
        <dbReference type="SMART" id="SM01007"/>
    </source>
</evidence>
<dbReference type="RefSeq" id="WP_189686401.1">
    <property type="nucleotide sequence ID" value="NZ_BMYK01000003.1"/>
</dbReference>